<dbReference type="EMBL" id="CP011797">
    <property type="protein sequence ID" value="ATX75939.1"/>
    <property type="molecule type" value="Genomic_DNA"/>
</dbReference>
<sequence>MFYLPQAILFTMIREGLKMNSLAFRTIFCFVLLVASNVYAYIFSTEYGSDYKSNSIEFLKGGSEYYVKFNFLLSERQYISELFRLSDGRLLLKDKVPIDLVSSSVVDVFISEHNIEVVKYLESHYETGKGKVVVYEGGKIYFRVRGHCELFDKAYLQLTDSDGDLLDPVEIVLDREFDYELEGGCFESGDSRLFNVNGVSLSIRQFWDVGDGYLYAAVSEYPILLKLKITGNNIEPVFPEKQDSSTLISIKGEF</sequence>
<gene>
    <name evidence="1" type="ORF">REIFOR_00771</name>
</gene>
<dbReference type="Proteomes" id="UP000229757">
    <property type="component" value="Chromosome"/>
</dbReference>
<dbReference type="AlphaFoldDB" id="A0A2K8KPF8"/>
<evidence type="ECO:0000313" key="2">
    <source>
        <dbReference type="Proteomes" id="UP000229757"/>
    </source>
</evidence>
<proteinExistence type="predicted"/>
<protein>
    <submittedName>
        <fullName evidence="1">Uncharacterized protein</fullName>
    </submittedName>
</protein>
<organism evidence="1 2">
    <name type="scientific">Reinekea forsetii</name>
    <dbReference type="NCBI Taxonomy" id="1336806"/>
    <lineage>
        <taxon>Bacteria</taxon>
        <taxon>Pseudomonadati</taxon>
        <taxon>Pseudomonadota</taxon>
        <taxon>Gammaproteobacteria</taxon>
        <taxon>Oceanospirillales</taxon>
        <taxon>Saccharospirillaceae</taxon>
        <taxon>Reinekea</taxon>
    </lineage>
</organism>
<reference evidence="1 2" key="1">
    <citation type="journal article" date="2017" name="Environ. Microbiol.">
        <title>Genomic and physiological analyses of 'Reinekea forsetii' reveal a versatile opportunistic lifestyle during spring algae blooms.</title>
        <authorList>
            <person name="Avci B."/>
            <person name="Hahnke R.L."/>
            <person name="Chafee M."/>
            <person name="Fischer T."/>
            <person name="Gruber-Vodicka H."/>
            <person name="Tegetmeyer H.E."/>
            <person name="Harder J."/>
            <person name="Fuchs B.M."/>
            <person name="Amann R.I."/>
            <person name="Teeling H."/>
        </authorList>
    </citation>
    <scope>NUCLEOTIDE SEQUENCE [LARGE SCALE GENOMIC DNA]</scope>
    <source>
        <strain evidence="1 2">Hel1_31_D35</strain>
    </source>
</reference>
<dbReference type="RefSeq" id="WP_100256314.1">
    <property type="nucleotide sequence ID" value="NZ_CP011797.1"/>
</dbReference>
<accession>A0A2K8KPF8</accession>
<dbReference type="KEGG" id="rfo:REIFOR_00771"/>
<keyword evidence="2" id="KW-1185">Reference proteome</keyword>
<evidence type="ECO:0000313" key="1">
    <source>
        <dbReference type="EMBL" id="ATX75939.1"/>
    </source>
</evidence>
<name>A0A2K8KPF8_9GAMM</name>